<dbReference type="NCBIfam" id="TIGR00281">
    <property type="entry name" value="SMC-Scp complex subunit ScpB"/>
    <property type="match status" value="1"/>
</dbReference>
<evidence type="ECO:0000256" key="2">
    <source>
        <dbReference type="ARBA" id="ARBA00022618"/>
    </source>
</evidence>
<dbReference type="EMBL" id="JAQQAL010000010">
    <property type="protein sequence ID" value="MDC7225875.1"/>
    <property type="molecule type" value="Genomic_DNA"/>
</dbReference>
<dbReference type="Proteomes" id="UP001221217">
    <property type="component" value="Unassembled WGS sequence"/>
</dbReference>
<dbReference type="Pfam" id="PF04079">
    <property type="entry name" value="SMC_ScpB"/>
    <property type="match status" value="1"/>
</dbReference>
<gene>
    <name evidence="5" type="primary">scpB</name>
    <name evidence="5" type="ORF">PQJ61_03825</name>
</gene>
<dbReference type="GO" id="GO:0051304">
    <property type="term" value="P:chromosome separation"/>
    <property type="evidence" value="ECO:0007669"/>
    <property type="project" value="InterPro"/>
</dbReference>
<proteinExistence type="predicted"/>
<evidence type="ECO:0000313" key="6">
    <source>
        <dbReference type="Proteomes" id="UP001221217"/>
    </source>
</evidence>
<reference evidence="5 6" key="1">
    <citation type="submission" date="2022-12" db="EMBL/GenBank/DDBJ databases">
        <title>Metagenome assembled genome from gulf of manar.</title>
        <authorList>
            <person name="Kohli P."/>
            <person name="Pk S."/>
            <person name="Venkata Ramana C."/>
            <person name="Sasikala C."/>
        </authorList>
    </citation>
    <scope>NUCLEOTIDE SEQUENCE [LARGE SCALE GENOMIC DNA]</scope>
    <source>
        <strain evidence="5">JB008</strain>
    </source>
</reference>
<dbReference type="PANTHER" id="PTHR34298:SF2">
    <property type="entry name" value="SEGREGATION AND CONDENSATION PROTEIN B"/>
    <property type="match status" value="1"/>
</dbReference>
<dbReference type="PANTHER" id="PTHR34298">
    <property type="entry name" value="SEGREGATION AND CONDENSATION PROTEIN B"/>
    <property type="match status" value="1"/>
</dbReference>
<dbReference type="PIRSF" id="PIRSF019345">
    <property type="entry name" value="ScpB"/>
    <property type="match status" value="1"/>
</dbReference>
<dbReference type="InterPro" id="IPR005234">
    <property type="entry name" value="ScpB_csome_segregation"/>
</dbReference>
<keyword evidence="1" id="KW-0963">Cytoplasm</keyword>
<organism evidence="5 6">
    <name type="scientific">Candidatus Thalassospirochaeta sargassi</name>
    <dbReference type="NCBI Taxonomy" id="3119039"/>
    <lineage>
        <taxon>Bacteria</taxon>
        <taxon>Pseudomonadati</taxon>
        <taxon>Spirochaetota</taxon>
        <taxon>Spirochaetia</taxon>
        <taxon>Spirochaetales</taxon>
        <taxon>Spirochaetaceae</taxon>
        <taxon>Candidatus Thalassospirochaeta</taxon>
    </lineage>
</organism>
<dbReference type="Gene3D" id="1.10.10.10">
    <property type="entry name" value="Winged helix-like DNA-binding domain superfamily/Winged helix DNA-binding domain"/>
    <property type="match status" value="2"/>
</dbReference>
<dbReference type="SUPFAM" id="SSF46785">
    <property type="entry name" value="Winged helix' DNA-binding domain"/>
    <property type="match status" value="2"/>
</dbReference>
<evidence type="ECO:0000256" key="4">
    <source>
        <dbReference type="ARBA" id="ARBA00023306"/>
    </source>
</evidence>
<comment type="caution">
    <text evidence="5">The sequence shown here is derived from an EMBL/GenBank/DDBJ whole genome shotgun (WGS) entry which is preliminary data.</text>
</comment>
<evidence type="ECO:0000256" key="1">
    <source>
        <dbReference type="ARBA" id="ARBA00022490"/>
    </source>
</evidence>
<evidence type="ECO:0000313" key="5">
    <source>
        <dbReference type="EMBL" id="MDC7225875.1"/>
    </source>
</evidence>
<name>A0AAJ1MLP2_9SPIO</name>
<dbReference type="GO" id="GO:0051301">
    <property type="term" value="P:cell division"/>
    <property type="evidence" value="ECO:0007669"/>
    <property type="project" value="UniProtKB-KW"/>
</dbReference>
<keyword evidence="2" id="KW-0132">Cell division</keyword>
<keyword evidence="3" id="KW-0159">Chromosome partition</keyword>
<accession>A0AAJ1MLP2</accession>
<evidence type="ECO:0000256" key="3">
    <source>
        <dbReference type="ARBA" id="ARBA00022829"/>
    </source>
</evidence>
<protein>
    <submittedName>
        <fullName evidence="5">SMC-Scp complex subunit ScpB</fullName>
    </submittedName>
</protein>
<dbReference type="AlphaFoldDB" id="A0AAJ1MLP2"/>
<dbReference type="InterPro" id="IPR036390">
    <property type="entry name" value="WH_DNA-bd_sf"/>
</dbReference>
<keyword evidence="4" id="KW-0131">Cell cycle</keyword>
<dbReference type="InterPro" id="IPR036388">
    <property type="entry name" value="WH-like_DNA-bd_sf"/>
</dbReference>
<sequence>MELTNEIELVEAVLFLESDPVEMKTLVKITDLPKEIIEQAIEKLEEKYSSAGSGLELIQFAGGYTLSPKQHLWDFLKERYGQKNDKRLSRAAMETLSIIAYSQPITKAEIENIRGVSADNMIRMLLDRNLIKHVGKKDIPGKPVLFGTTKDFLKIFGLNSISDLPKLDDVQQVRFELNG</sequence>